<dbReference type="AlphaFoldDB" id="A0AAW1QA64"/>
<dbReference type="InterPro" id="IPR006722">
    <property type="entry name" value="Sedlin"/>
</dbReference>
<dbReference type="EMBL" id="JALJOS010000050">
    <property type="protein sequence ID" value="KAK9819145.1"/>
    <property type="molecule type" value="Genomic_DNA"/>
</dbReference>
<dbReference type="CDD" id="cd14854">
    <property type="entry name" value="TRAPPC2L"/>
    <property type="match status" value="1"/>
</dbReference>
<accession>A0AAW1QA64</accession>
<comment type="similarity">
    <text evidence="1">Belongs to the TRAPP small subunits family. Sedlin subfamily.</text>
</comment>
<evidence type="ECO:0000313" key="3">
    <source>
        <dbReference type="EMBL" id="KAK9819145.1"/>
    </source>
</evidence>
<evidence type="ECO:0000256" key="1">
    <source>
        <dbReference type="ARBA" id="ARBA00006626"/>
    </source>
</evidence>
<sequence>MVLVCASVVGRANNPLYFRSFLPGGDAEILKFQYIVHCALDAVEEKVTAPQRRSGAAVESYLGLLYPTEDYRVYGYISNTRIKLMLIVDDHMARDEEMRQVFKKFHQAYVDAASNPFYTANTPLTSKRFDSTVTAMLTPRT</sequence>
<evidence type="ECO:0000313" key="4">
    <source>
        <dbReference type="Proteomes" id="UP001438707"/>
    </source>
</evidence>
<dbReference type="InterPro" id="IPR044760">
    <property type="entry name" value="TRAPPC2L"/>
</dbReference>
<dbReference type="Proteomes" id="UP001438707">
    <property type="component" value="Unassembled WGS sequence"/>
</dbReference>
<proteinExistence type="inferred from homology"/>
<name>A0AAW1QA64_9CHLO</name>
<reference evidence="3 4" key="1">
    <citation type="journal article" date="2024" name="Nat. Commun.">
        <title>Phylogenomics reveals the evolutionary origins of lichenization in chlorophyte algae.</title>
        <authorList>
            <person name="Puginier C."/>
            <person name="Libourel C."/>
            <person name="Otte J."/>
            <person name="Skaloud P."/>
            <person name="Haon M."/>
            <person name="Grisel S."/>
            <person name="Petersen M."/>
            <person name="Berrin J.G."/>
            <person name="Delaux P.M."/>
            <person name="Dal Grande F."/>
            <person name="Keller J."/>
        </authorList>
    </citation>
    <scope>NUCLEOTIDE SEQUENCE [LARGE SCALE GENOMIC DNA]</scope>
    <source>
        <strain evidence="3 4">SAG 2145</strain>
    </source>
</reference>
<dbReference type="Pfam" id="PF04628">
    <property type="entry name" value="Sedlin_N"/>
    <property type="match status" value="1"/>
</dbReference>
<keyword evidence="4" id="KW-1185">Reference proteome</keyword>
<organism evidence="3 4">
    <name type="scientific">Apatococcus lobatus</name>
    <dbReference type="NCBI Taxonomy" id="904363"/>
    <lineage>
        <taxon>Eukaryota</taxon>
        <taxon>Viridiplantae</taxon>
        <taxon>Chlorophyta</taxon>
        <taxon>core chlorophytes</taxon>
        <taxon>Trebouxiophyceae</taxon>
        <taxon>Chlorellales</taxon>
        <taxon>Chlorellaceae</taxon>
        <taxon>Apatococcus</taxon>
    </lineage>
</organism>
<evidence type="ECO:0000256" key="2">
    <source>
        <dbReference type="ARBA" id="ARBA00024408"/>
    </source>
</evidence>
<dbReference type="PANTHER" id="PTHR12403">
    <property type="entry name" value="TRAFFICKING PROTEIN PARTICLE COMPLEX SUBUNIT 2"/>
    <property type="match status" value="1"/>
</dbReference>
<dbReference type="Gene3D" id="3.30.450.70">
    <property type="match status" value="1"/>
</dbReference>
<protein>
    <recommendedName>
        <fullName evidence="2">Trafficking protein particle complex subunit 2-like protein</fullName>
    </recommendedName>
</protein>
<dbReference type="SUPFAM" id="SSF64356">
    <property type="entry name" value="SNARE-like"/>
    <property type="match status" value="1"/>
</dbReference>
<gene>
    <name evidence="3" type="ORF">WJX74_010653</name>
</gene>
<dbReference type="GO" id="GO:0006888">
    <property type="term" value="P:endoplasmic reticulum to Golgi vesicle-mediated transport"/>
    <property type="evidence" value="ECO:0007669"/>
    <property type="project" value="InterPro"/>
</dbReference>
<comment type="caution">
    <text evidence="3">The sequence shown here is derived from an EMBL/GenBank/DDBJ whole genome shotgun (WGS) entry which is preliminary data.</text>
</comment>
<dbReference type="InterPro" id="IPR011012">
    <property type="entry name" value="Longin-like_dom_sf"/>
</dbReference>
<dbReference type="GO" id="GO:0005737">
    <property type="term" value="C:cytoplasm"/>
    <property type="evidence" value="ECO:0007669"/>
    <property type="project" value="GOC"/>
</dbReference>